<feature type="domain" description="Metallo-beta-lactamase" evidence="5">
    <location>
        <begin position="51"/>
        <end position="214"/>
    </location>
</feature>
<evidence type="ECO:0000256" key="1">
    <source>
        <dbReference type="ARBA" id="ARBA00007749"/>
    </source>
</evidence>
<dbReference type="RefSeq" id="XP_017994369.1">
    <property type="nucleotide sequence ID" value="XM_018143975.1"/>
</dbReference>
<keyword evidence="7" id="KW-1185">Reference proteome</keyword>
<dbReference type="AlphaFoldDB" id="A0A0N1GWQ6"/>
<evidence type="ECO:0000313" key="6">
    <source>
        <dbReference type="EMBL" id="KPI34406.1"/>
    </source>
</evidence>
<dbReference type="PANTHER" id="PTHR42978:SF5">
    <property type="entry name" value="METALLO-BETA-LACTAMASE DOMAIN-CONTAINING PROTEIN"/>
    <property type="match status" value="1"/>
</dbReference>
<dbReference type="GeneID" id="28735855"/>
<dbReference type="PANTHER" id="PTHR42978">
    <property type="entry name" value="QUORUM-QUENCHING LACTONASE YTNP-RELATED-RELATED"/>
    <property type="match status" value="1"/>
</dbReference>
<name>A0A0N1GWQ6_9EURO</name>
<evidence type="ECO:0000313" key="7">
    <source>
        <dbReference type="Proteomes" id="UP000038010"/>
    </source>
</evidence>
<keyword evidence="2" id="KW-0479">Metal-binding</keyword>
<reference evidence="6 7" key="1">
    <citation type="submission" date="2015-06" db="EMBL/GenBank/DDBJ databases">
        <title>Draft genome of the ant-associated black yeast Phialophora attae CBS 131958.</title>
        <authorList>
            <person name="Moreno L.F."/>
            <person name="Stielow B.J."/>
            <person name="de Hoog S."/>
            <person name="Vicente V.A."/>
            <person name="Weiss V.A."/>
            <person name="de Vries M."/>
            <person name="Cruz L.M."/>
            <person name="Souza E.M."/>
        </authorList>
    </citation>
    <scope>NUCLEOTIDE SEQUENCE [LARGE SCALE GENOMIC DNA]</scope>
    <source>
        <strain evidence="6 7">CBS 131958</strain>
    </source>
</reference>
<dbReference type="Proteomes" id="UP000038010">
    <property type="component" value="Unassembled WGS sequence"/>
</dbReference>
<dbReference type="EMBL" id="LFJN01000061">
    <property type="protein sequence ID" value="KPI34406.1"/>
    <property type="molecule type" value="Genomic_DNA"/>
</dbReference>
<dbReference type="GO" id="GO:0046872">
    <property type="term" value="F:metal ion binding"/>
    <property type="evidence" value="ECO:0007669"/>
    <property type="project" value="UniProtKB-KW"/>
</dbReference>
<dbReference type="CDD" id="cd07730">
    <property type="entry name" value="metallo-hydrolase-like_MBL-fold"/>
    <property type="match status" value="1"/>
</dbReference>
<dbReference type="InterPro" id="IPR051013">
    <property type="entry name" value="MBL_superfamily_lactonases"/>
</dbReference>
<organism evidence="6 7">
    <name type="scientific">Cyphellophora attinorum</name>
    <dbReference type="NCBI Taxonomy" id="1664694"/>
    <lineage>
        <taxon>Eukaryota</taxon>
        <taxon>Fungi</taxon>
        <taxon>Dikarya</taxon>
        <taxon>Ascomycota</taxon>
        <taxon>Pezizomycotina</taxon>
        <taxon>Eurotiomycetes</taxon>
        <taxon>Chaetothyriomycetidae</taxon>
        <taxon>Chaetothyriales</taxon>
        <taxon>Cyphellophoraceae</taxon>
        <taxon>Cyphellophora</taxon>
    </lineage>
</organism>
<comment type="caution">
    <text evidence="6">The sequence shown here is derived from an EMBL/GenBank/DDBJ whole genome shotgun (WGS) entry which is preliminary data.</text>
</comment>
<evidence type="ECO:0000256" key="3">
    <source>
        <dbReference type="ARBA" id="ARBA00022801"/>
    </source>
</evidence>
<sequence>MANGAAHHSLGVPEGMTCVTVKLIDICSISKVGTKSLFTPPVPGFDSIGSVPSWIVLLEHTSGRKVLYDLGIRKDWENLHPVVAQRLKGSTHEIIVDKDIDEYLNDMGIGKEDIDAVVWSHTHWDHMGNMGVFDTKTDLVVGPGFKNHFMGTEHPSPLGALIPTDVEGRRVHEISFEAGSKNVVQIGQFSAYDYFHDGSFYLIDSPGHCVGHLCALARTSTSPNTFVFLGGDVAHHCGELRPSRHVPLPESLSPSPLPGAASSTTSAFTPRQWFSKLQASRNRDTDMALYQPAFGHNMDQVLESIAKTQEYDRDRHILVLLAHDAAFRDPSVPKLPEALNDWHSRGLGEKFRWTWIGDVWRESQDSAWSCCS</sequence>
<comment type="similarity">
    <text evidence="1">Belongs to the metallo-beta-lactamase superfamily.</text>
</comment>
<protein>
    <recommendedName>
        <fullName evidence="5">Metallo-beta-lactamase domain-containing protein</fullName>
    </recommendedName>
</protein>
<dbReference type="Gene3D" id="3.60.15.10">
    <property type="entry name" value="Ribonuclease Z/Hydroxyacylglutathione hydrolase-like"/>
    <property type="match status" value="1"/>
</dbReference>
<dbReference type="VEuPathDB" id="FungiDB:AB675_3884"/>
<gene>
    <name evidence="6" type="ORF">AB675_3884</name>
</gene>
<keyword evidence="4" id="KW-0862">Zinc</keyword>
<evidence type="ECO:0000256" key="2">
    <source>
        <dbReference type="ARBA" id="ARBA00022723"/>
    </source>
</evidence>
<dbReference type="GO" id="GO:0016787">
    <property type="term" value="F:hydrolase activity"/>
    <property type="evidence" value="ECO:0007669"/>
    <property type="project" value="UniProtKB-KW"/>
</dbReference>
<keyword evidence="3" id="KW-0378">Hydrolase</keyword>
<evidence type="ECO:0000256" key="4">
    <source>
        <dbReference type="ARBA" id="ARBA00022833"/>
    </source>
</evidence>
<accession>A0A0N1GWQ6</accession>
<dbReference type="InterPro" id="IPR036866">
    <property type="entry name" value="RibonucZ/Hydroxyglut_hydro"/>
</dbReference>
<dbReference type="STRING" id="1664694.A0A0N1GWQ6"/>
<dbReference type="OrthoDB" id="10250730at2759"/>
<dbReference type="Pfam" id="PF00753">
    <property type="entry name" value="Lactamase_B"/>
    <property type="match status" value="1"/>
</dbReference>
<dbReference type="InterPro" id="IPR001279">
    <property type="entry name" value="Metallo-B-lactamas"/>
</dbReference>
<evidence type="ECO:0000259" key="5">
    <source>
        <dbReference type="Pfam" id="PF00753"/>
    </source>
</evidence>
<proteinExistence type="inferred from homology"/>
<dbReference type="SUPFAM" id="SSF56281">
    <property type="entry name" value="Metallo-hydrolase/oxidoreductase"/>
    <property type="match status" value="1"/>
</dbReference>